<reference evidence="2" key="1">
    <citation type="submission" date="2023-06" db="EMBL/GenBank/DDBJ databases">
        <title>Genomic of Agaribacillus aureum.</title>
        <authorList>
            <person name="Wang G."/>
        </authorList>
    </citation>
    <scope>NUCLEOTIDE SEQUENCE</scope>
    <source>
        <strain evidence="2">BMA12</strain>
    </source>
</reference>
<dbReference type="EMBL" id="JAUJEB010000007">
    <property type="protein sequence ID" value="MDN5215919.1"/>
    <property type="molecule type" value="Genomic_DNA"/>
</dbReference>
<evidence type="ECO:0000313" key="2">
    <source>
        <dbReference type="EMBL" id="MDN5215919.1"/>
    </source>
</evidence>
<evidence type="ECO:0000256" key="1">
    <source>
        <dbReference type="PIRNR" id="PIRNR000915"/>
    </source>
</evidence>
<accession>A0ABT8LDS2</accession>
<dbReference type="SUPFAM" id="SSF56784">
    <property type="entry name" value="HAD-like"/>
    <property type="match status" value="1"/>
</dbReference>
<dbReference type="PANTHER" id="PTHR19288:SF46">
    <property type="entry name" value="HALOACID DEHALOGENASE-LIKE HYDROLASE DOMAIN-CONTAINING PROTEIN 2"/>
    <property type="match status" value="1"/>
</dbReference>
<organism evidence="2 3">
    <name type="scientific">Agaribacillus aureus</name>
    <dbReference type="NCBI Taxonomy" id="3051825"/>
    <lineage>
        <taxon>Bacteria</taxon>
        <taxon>Pseudomonadati</taxon>
        <taxon>Bacteroidota</taxon>
        <taxon>Cytophagia</taxon>
        <taxon>Cytophagales</taxon>
        <taxon>Splendidivirgaceae</taxon>
        <taxon>Agaribacillus</taxon>
    </lineage>
</organism>
<dbReference type="Pfam" id="PF13344">
    <property type="entry name" value="Hydrolase_6"/>
    <property type="match status" value="1"/>
</dbReference>
<dbReference type="SFLD" id="SFLDS00003">
    <property type="entry name" value="Haloacid_Dehalogenase"/>
    <property type="match status" value="1"/>
</dbReference>
<sequence>MNLKNKNEYGFLLDMDGVLYRGKELIEGAHEFINTLLDRDIRFLFLTNNSSPTPKDLKVKLKKYGLEVEERHFYTCAMATVDFLSLNKPESTAYVIGEGGILTALYEAGYGITSNDPDYVIVAEGRTLNYESLEMAQNMILKGAHLIATNLDETCPTEGGYRPGCGALVASLEKATGKKAYSVGKPSPFMMRAARKKLNLKTAQTIMIGDTMETDIKGAVELGFNSILVLSGNTSDLDLIHYPYKPRFVYKNLGGINLNELFDELDRDIRYVDEETE</sequence>
<dbReference type="PIRSF" id="PIRSF000915">
    <property type="entry name" value="PGP-type_phosphatase"/>
    <property type="match status" value="1"/>
</dbReference>
<dbReference type="Pfam" id="PF13242">
    <property type="entry name" value="Hydrolase_like"/>
    <property type="match status" value="1"/>
</dbReference>
<keyword evidence="3" id="KW-1185">Reference proteome</keyword>
<protein>
    <submittedName>
        <fullName evidence="2">HAD-IIA family hydrolase</fullName>
    </submittedName>
</protein>
<dbReference type="Proteomes" id="UP001172083">
    <property type="component" value="Unassembled WGS sequence"/>
</dbReference>
<dbReference type="InterPro" id="IPR023214">
    <property type="entry name" value="HAD_sf"/>
</dbReference>
<dbReference type="PANTHER" id="PTHR19288">
    <property type="entry name" value="4-NITROPHENYLPHOSPHATASE-RELATED"/>
    <property type="match status" value="1"/>
</dbReference>
<dbReference type="SFLD" id="SFLDG01139">
    <property type="entry name" value="C2.A:_Pyridoxal_Phosphate_Phos"/>
    <property type="match status" value="1"/>
</dbReference>
<dbReference type="InterPro" id="IPR036412">
    <property type="entry name" value="HAD-like_sf"/>
</dbReference>
<gene>
    <name evidence="2" type="ORF">QQ020_27830</name>
</gene>
<dbReference type="CDD" id="cd07530">
    <property type="entry name" value="HAD_Pase_UmpH-like"/>
    <property type="match status" value="1"/>
</dbReference>
<evidence type="ECO:0000313" key="3">
    <source>
        <dbReference type="Proteomes" id="UP001172083"/>
    </source>
</evidence>
<dbReference type="GO" id="GO:0016787">
    <property type="term" value="F:hydrolase activity"/>
    <property type="evidence" value="ECO:0007669"/>
    <property type="project" value="UniProtKB-KW"/>
</dbReference>
<dbReference type="RefSeq" id="WP_346761254.1">
    <property type="nucleotide sequence ID" value="NZ_JAUJEB010000007.1"/>
</dbReference>
<comment type="similarity">
    <text evidence="1">Belongs to the HAD-like hydrolase superfamily.</text>
</comment>
<proteinExistence type="inferred from homology"/>
<dbReference type="InterPro" id="IPR006357">
    <property type="entry name" value="HAD-SF_hydro_IIA"/>
</dbReference>
<name>A0ABT8LDS2_9BACT</name>
<keyword evidence="2" id="KW-0378">Hydrolase</keyword>
<comment type="caution">
    <text evidence="2">The sequence shown here is derived from an EMBL/GenBank/DDBJ whole genome shotgun (WGS) entry which is preliminary data.</text>
</comment>
<dbReference type="Gene3D" id="3.40.50.1000">
    <property type="entry name" value="HAD superfamily/HAD-like"/>
    <property type="match status" value="2"/>
</dbReference>
<dbReference type="NCBIfam" id="TIGR01460">
    <property type="entry name" value="HAD-SF-IIA"/>
    <property type="match status" value="1"/>
</dbReference>